<dbReference type="InterPro" id="IPR004107">
    <property type="entry name" value="Integrase_SAM-like_N"/>
</dbReference>
<dbReference type="PANTHER" id="PTHR30349:SF64">
    <property type="entry name" value="PROPHAGE INTEGRASE INTD-RELATED"/>
    <property type="match status" value="1"/>
</dbReference>
<dbReference type="InterPro" id="IPR044068">
    <property type="entry name" value="CB"/>
</dbReference>
<evidence type="ECO:0000313" key="8">
    <source>
        <dbReference type="EMBL" id="OFA10804.1"/>
    </source>
</evidence>
<dbReference type="Pfam" id="PF00589">
    <property type="entry name" value="Phage_integrase"/>
    <property type="match status" value="1"/>
</dbReference>
<keyword evidence="4" id="KW-0233">DNA recombination</keyword>
<proteinExistence type="inferred from homology"/>
<evidence type="ECO:0000256" key="3">
    <source>
        <dbReference type="ARBA" id="ARBA00023125"/>
    </source>
</evidence>
<protein>
    <submittedName>
        <fullName evidence="8">Tyrosine recombinase XerC</fullName>
    </submittedName>
</protein>
<dbReference type="InterPro" id="IPR002104">
    <property type="entry name" value="Integrase_catalytic"/>
</dbReference>
<evidence type="ECO:0000256" key="5">
    <source>
        <dbReference type="PROSITE-ProRule" id="PRU01248"/>
    </source>
</evidence>
<dbReference type="PROSITE" id="PS51898">
    <property type="entry name" value="TYR_RECOMBINASE"/>
    <property type="match status" value="1"/>
</dbReference>
<feature type="domain" description="Tyr recombinase" evidence="6">
    <location>
        <begin position="163"/>
        <end position="364"/>
    </location>
</feature>
<gene>
    <name evidence="8" type="primary">xerC_2</name>
    <name evidence="8" type="ORF">LASUN_13540</name>
</gene>
<dbReference type="PANTHER" id="PTHR30349">
    <property type="entry name" value="PHAGE INTEGRASE-RELATED"/>
    <property type="match status" value="1"/>
</dbReference>
<dbReference type="Pfam" id="PF14659">
    <property type="entry name" value="Phage_int_SAM_3"/>
    <property type="match status" value="1"/>
</dbReference>
<accession>A0A1E7XCH3</accession>
<sequence length="382" mass="44294">MASIYKRGKGWAVRISYRDNGQKKRLNKSGFKTRPSAKAWAVDQESRLNHGGPAKYSQDTLVEYFQYWFDTFKAPRLAPATYRRYMATKNVLDHYFHNQKVSSIDFMQYQKFINDFGQTHTKATVEKVHNQTRGAIKKAYQMHQIPQDFTEGAAISGLNGKRADEKYLDVDDMKKLLTYCEQHIEHITDVSKAMIVAGLLTGMRYEELIGLTWDCVDFDEQTVTVNKAYIYTDQEFGPTKNEQSKRIIKVDGELIDILKQWQDIVNAFIAKNAYLNPKDFVFYGRYRSVISNKRANTALRMICRELHLEKEISFHGLRHTHASYLISQGVSLQYIAKRLGHKNTIVTQTVYAHLLQSSQTEQEDKTVSIFDKLHQDQKDSDD</sequence>
<dbReference type="EMBL" id="MIQE01000012">
    <property type="protein sequence ID" value="OFA10804.1"/>
    <property type="molecule type" value="Genomic_DNA"/>
</dbReference>
<dbReference type="InterPro" id="IPR050090">
    <property type="entry name" value="Tyrosine_recombinase_XerCD"/>
</dbReference>
<dbReference type="Proteomes" id="UP000177010">
    <property type="component" value="Unassembled WGS sequence"/>
</dbReference>
<keyword evidence="2" id="KW-0229">DNA integration</keyword>
<reference evidence="8 9" key="1">
    <citation type="submission" date="2016-09" db="EMBL/GenBank/DDBJ databases">
        <title>Genome Sequence of Lactobacillus sunkii Strain CG01.</title>
        <authorList>
            <person name="Poehlein A."/>
            <person name="Gabris C."/>
            <person name="Bengelsdorf F.R."/>
            <person name="Duerre P."/>
            <person name="Daniel R."/>
        </authorList>
    </citation>
    <scope>NUCLEOTIDE SEQUENCE [LARGE SCALE GENOMIC DNA]</scope>
    <source>
        <strain evidence="8 9">CG_D</strain>
    </source>
</reference>
<dbReference type="InterPro" id="IPR010998">
    <property type="entry name" value="Integrase_recombinase_N"/>
</dbReference>
<evidence type="ECO:0000256" key="1">
    <source>
        <dbReference type="ARBA" id="ARBA00008857"/>
    </source>
</evidence>
<comment type="similarity">
    <text evidence="1">Belongs to the 'phage' integrase family.</text>
</comment>
<evidence type="ECO:0000313" key="9">
    <source>
        <dbReference type="Proteomes" id="UP000177010"/>
    </source>
</evidence>
<evidence type="ECO:0000256" key="2">
    <source>
        <dbReference type="ARBA" id="ARBA00022908"/>
    </source>
</evidence>
<dbReference type="Gene3D" id="1.10.150.130">
    <property type="match status" value="1"/>
</dbReference>
<dbReference type="RefSeq" id="WP_070367873.1">
    <property type="nucleotide sequence ID" value="NZ_JAZHVW010000002.1"/>
</dbReference>
<dbReference type="AlphaFoldDB" id="A0A1E7XCH3"/>
<dbReference type="GO" id="GO:0015074">
    <property type="term" value="P:DNA integration"/>
    <property type="evidence" value="ECO:0007669"/>
    <property type="project" value="UniProtKB-KW"/>
</dbReference>
<name>A0A1E7XCH3_9LACO</name>
<dbReference type="InterPro" id="IPR013762">
    <property type="entry name" value="Integrase-like_cat_sf"/>
</dbReference>
<dbReference type="SUPFAM" id="SSF56349">
    <property type="entry name" value="DNA breaking-rejoining enzymes"/>
    <property type="match status" value="1"/>
</dbReference>
<dbReference type="InterPro" id="IPR028259">
    <property type="entry name" value="AP2-like_int_N"/>
</dbReference>
<dbReference type="STRING" id="481719.LASUN_13540"/>
<dbReference type="GO" id="GO:0003677">
    <property type="term" value="F:DNA binding"/>
    <property type="evidence" value="ECO:0007669"/>
    <property type="project" value="UniProtKB-UniRule"/>
</dbReference>
<organism evidence="8 9">
    <name type="scientific">Lentilactobacillus sunkii</name>
    <dbReference type="NCBI Taxonomy" id="481719"/>
    <lineage>
        <taxon>Bacteria</taxon>
        <taxon>Bacillati</taxon>
        <taxon>Bacillota</taxon>
        <taxon>Bacilli</taxon>
        <taxon>Lactobacillales</taxon>
        <taxon>Lactobacillaceae</taxon>
        <taxon>Lentilactobacillus</taxon>
    </lineage>
</organism>
<comment type="caution">
    <text evidence="8">The sequence shown here is derived from an EMBL/GenBank/DDBJ whole genome shotgun (WGS) entry which is preliminary data.</text>
</comment>
<dbReference type="InterPro" id="IPR011010">
    <property type="entry name" value="DNA_brk_join_enz"/>
</dbReference>
<evidence type="ECO:0000259" key="6">
    <source>
        <dbReference type="PROSITE" id="PS51898"/>
    </source>
</evidence>
<evidence type="ECO:0000259" key="7">
    <source>
        <dbReference type="PROSITE" id="PS51900"/>
    </source>
</evidence>
<feature type="domain" description="Core-binding (CB)" evidence="7">
    <location>
        <begin position="59"/>
        <end position="140"/>
    </location>
</feature>
<dbReference type="GO" id="GO:0006310">
    <property type="term" value="P:DNA recombination"/>
    <property type="evidence" value="ECO:0007669"/>
    <property type="project" value="UniProtKB-KW"/>
</dbReference>
<dbReference type="Gene3D" id="1.10.443.10">
    <property type="entry name" value="Intergrase catalytic core"/>
    <property type="match status" value="1"/>
</dbReference>
<dbReference type="PROSITE" id="PS51900">
    <property type="entry name" value="CB"/>
    <property type="match status" value="1"/>
</dbReference>
<evidence type="ECO:0000256" key="4">
    <source>
        <dbReference type="ARBA" id="ARBA00023172"/>
    </source>
</evidence>
<dbReference type="Pfam" id="PF14657">
    <property type="entry name" value="Arm-DNA-bind_4"/>
    <property type="match status" value="1"/>
</dbReference>
<keyword evidence="3 5" id="KW-0238">DNA-binding</keyword>
<dbReference type="CDD" id="cd01189">
    <property type="entry name" value="INT_ICEBs1_C_like"/>
    <property type="match status" value="1"/>
</dbReference>